<comment type="caution">
    <text evidence="9">The sequence shown here is derived from an EMBL/GenBank/DDBJ whole genome shotgun (WGS) entry which is preliminary data.</text>
</comment>
<feature type="transmembrane region" description="Helical" evidence="7">
    <location>
        <begin position="207"/>
        <end position="228"/>
    </location>
</feature>
<dbReference type="Gene3D" id="1.10.3720.10">
    <property type="entry name" value="MetI-like"/>
    <property type="match status" value="1"/>
</dbReference>
<dbReference type="InterPro" id="IPR035906">
    <property type="entry name" value="MetI-like_sf"/>
</dbReference>
<dbReference type="STRING" id="1236973.JCM9157_980"/>
<dbReference type="EMBL" id="BAUV01000005">
    <property type="protein sequence ID" value="GAE33952.1"/>
    <property type="molecule type" value="Genomic_DNA"/>
</dbReference>
<keyword evidence="2 7" id="KW-0813">Transport</keyword>
<evidence type="ECO:0000256" key="6">
    <source>
        <dbReference type="ARBA" id="ARBA00023136"/>
    </source>
</evidence>
<comment type="subcellular location">
    <subcellularLocation>
        <location evidence="1 7">Cell membrane</location>
        <topology evidence="1 7">Multi-pass membrane protein</topology>
    </subcellularLocation>
</comment>
<evidence type="ECO:0000259" key="8">
    <source>
        <dbReference type="PROSITE" id="PS50928"/>
    </source>
</evidence>
<sequence length="291" mass="33365">MNPQLKKENILAYFFILPLLIQFFIFTSGPMIYSIYISFTDWNILQSANWVGFKNYINIFTDSRFWQSLGNTAIYLIGVPIGLFLSLIIAIWMNQGIRGTAWYRAIYFLPAISSIVAITILWQWIYNTDYGLMNYVLGLVGLEGPNWLGNETWIKPAIIIMGVWKGIGITIIFYLAGLQNIPKELYEAAEIDGANFFQKYRYVTVPLLTPITFFLVVTGIINSLQIFVEIQIMAPDGGPNYAAASIVFYLWQKAFVYYEMGYASALAWVLGLIMFVVTFIQFKLSTKWVHE</sequence>
<dbReference type="GO" id="GO:0005886">
    <property type="term" value="C:plasma membrane"/>
    <property type="evidence" value="ECO:0007669"/>
    <property type="project" value="UniProtKB-SubCell"/>
</dbReference>
<feature type="transmembrane region" description="Helical" evidence="7">
    <location>
        <begin position="153"/>
        <end position="176"/>
    </location>
</feature>
<dbReference type="PROSITE" id="PS50928">
    <property type="entry name" value="ABC_TM1"/>
    <property type="match status" value="1"/>
</dbReference>
<comment type="similarity">
    <text evidence="7">Belongs to the binding-protein-dependent transport system permease family.</text>
</comment>
<evidence type="ECO:0000256" key="4">
    <source>
        <dbReference type="ARBA" id="ARBA00022692"/>
    </source>
</evidence>
<dbReference type="AlphaFoldDB" id="W4QPY0"/>
<dbReference type="Pfam" id="PF00528">
    <property type="entry name" value="BPD_transp_1"/>
    <property type="match status" value="1"/>
</dbReference>
<dbReference type="InterPro" id="IPR000515">
    <property type="entry name" value="MetI-like"/>
</dbReference>
<keyword evidence="5 7" id="KW-1133">Transmembrane helix</keyword>
<organism evidence="9 10">
    <name type="scientific">Halalkalibacter akibai (strain ATCC 43226 / DSM 21942 / CIP 109018 / JCM 9157 / 1139)</name>
    <name type="common">Bacillus akibai</name>
    <dbReference type="NCBI Taxonomy" id="1236973"/>
    <lineage>
        <taxon>Bacteria</taxon>
        <taxon>Bacillati</taxon>
        <taxon>Bacillota</taxon>
        <taxon>Bacilli</taxon>
        <taxon>Bacillales</taxon>
        <taxon>Bacillaceae</taxon>
        <taxon>Halalkalibacter</taxon>
    </lineage>
</organism>
<evidence type="ECO:0000256" key="5">
    <source>
        <dbReference type="ARBA" id="ARBA00022989"/>
    </source>
</evidence>
<keyword evidence="4 7" id="KW-0812">Transmembrane</keyword>
<keyword evidence="6 7" id="KW-0472">Membrane</keyword>
<feature type="transmembrane region" description="Helical" evidence="7">
    <location>
        <begin position="73"/>
        <end position="93"/>
    </location>
</feature>
<name>W4QPY0_HALA3</name>
<feature type="transmembrane region" description="Helical" evidence="7">
    <location>
        <begin position="105"/>
        <end position="125"/>
    </location>
</feature>
<evidence type="ECO:0000313" key="10">
    <source>
        <dbReference type="Proteomes" id="UP000018896"/>
    </source>
</evidence>
<feature type="transmembrane region" description="Helical" evidence="7">
    <location>
        <begin position="265"/>
        <end position="282"/>
    </location>
</feature>
<gene>
    <name evidence="9" type="ORF">JCM9157_980</name>
</gene>
<accession>W4QPY0</accession>
<evidence type="ECO:0000313" key="9">
    <source>
        <dbReference type="EMBL" id="GAE33952.1"/>
    </source>
</evidence>
<keyword evidence="10" id="KW-1185">Reference proteome</keyword>
<dbReference type="eggNOG" id="COG1175">
    <property type="taxonomic scope" value="Bacteria"/>
</dbReference>
<dbReference type="Proteomes" id="UP000018896">
    <property type="component" value="Unassembled WGS sequence"/>
</dbReference>
<dbReference type="PANTHER" id="PTHR30193:SF37">
    <property type="entry name" value="INNER MEMBRANE ABC TRANSPORTER PERMEASE PROTEIN YCJO"/>
    <property type="match status" value="1"/>
</dbReference>
<dbReference type="CDD" id="cd06261">
    <property type="entry name" value="TM_PBP2"/>
    <property type="match status" value="1"/>
</dbReference>
<evidence type="ECO:0000256" key="1">
    <source>
        <dbReference type="ARBA" id="ARBA00004651"/>
    </source>
</evidence>
<proteinExistence type="inferred from homology"/>
<evidence type="ECO:0000256" key="2">
    <source>
        <dbReference type="ARBA" id="ARBA00022448"/>
    </source>
</evidence>
<dbReference type="PANTHER" id="PTHR30193">
    <property type="entry name" value="ABC TRANSPORTER PERMEASE PROTEIN"/>
    <property type="match status" value="1"/>
</dbReference>
<feature type="transmembrane region" description="Helical" evidence="7">
    <location>
        <begin position="12"/>
        <end position="36"/>
    </location>
</feature>
<keyword evidence="3" id="KW-1003">Cell membrane</keyword>
<feature type="domain" description="ABC transmembrane type-1" evidence="8">
    <location>
        <begin position="68"/>
        <end position="281"/>
    </location>
</feature>
<dbReference type="SUPFAM" id="SSF161098">
    <property type="entry name" value="MetI-like"/>
    <property type="match status" value="1"/>
</dbReference>
<protein>
    <submittedName>
        <fullName evidence="9">N-acetyl-D-glucosamine ABC transport system</fullName>
    </submittedName>
</protein>
<dbReference type="InterPro" id="IPR051393">
    <property type="entry name" value="ABC_transporter_permease"/>
</dbReference>
<evidence type="ECO:0000256" key="3">
    <source>
        <dbReference type="ARBA" id="ARBA00022475"/>
    </source>
</evidence>
<reference evidence="9 10" key="1">
    <citation type="journal article" date="2014" name="Genome Announc.">
        <title>Draft Genome Sequences of Three Alkaliphilic Bacillus Strains, Bacillus wakoensis JCM 9140T, Bacillus akibai JCM 9157T, and Bacillus hemicellulosilyticus JCM 9152T.</title>
        <authorList>
            <person name="Yuki M."/>
            <person name="Oshima K."/>
            <person name="Suda W."/>
            <person name="Oshida Y."/>
            <person name="Kitamura K."/>
            <person name="Iida T."/>
            <person name="Hattori M."/>
            <person name="Ohkuma M."/>
        </authorList>
    </citation>
    <scope>NUCLEOTIDE SEQUENCE [LARGE SCALE GENOMIC DNA]</scope>
    <source>
        <strain evidence="9 10">JCM 9157</strain>
    </source>
</reference>
<evidence type="ECO:0000256" key="7">
    <source>
        <dbReference type="RuleBase" id="RU363032"/>
    </source>
</evidence>
<dbReference type="GO" id="GO:0055085">
    <property type="term" value="P:transmembrane transport"/>
    <property type="evidence" value="ECO:0007669"/>
    <property type="project" value="InterPro"/>
</dbReference>
<dbReference type="RefSeq" id="WP_035662656.1">
    <property type="nucleotide sequence ID" value="NZ_BAUV01000005.1"/>
</dbReference>